<gene>
    <name evidence="2" type="ORF">A2519_13270</name>
</gene>
<reference evidence="2 3" key="1">
    <citation type="journal article" date="2016" name="Nat. Commun.">
        <title>Thousands of microbial genomes shed light on interconnected biogeochemical processes in an aquifer system.</title>
        <authorList>
            <person name="Anantharaman K."/>
            <person name="Brown C.T."/>
            <person name="Hug L.A."/>
            <person name="Sharon I."/>
            <person name="Castelle C.J."/>
            <person name="Probst A.J."/>
            <person name="Thomas B.C."/>
            <person name="Singh A."/>
            <person name="Wilkins M.J."/>
            <person name="Karaoz U."/>
            <person name="Brodie E.L."/>
            <person name="Williams K.H."/>
            <person name="Hubbard S.S."/>
            <person name="Banfield J.F."/>
        </authorList>
    </citation>
    <scope>NUCLEOTIDE SEQUENCE [LARGE SCALE GENOMIC DNA]</scope>
</reference>
<evidence type="ECO:0000313" key="2">
    <source>
        <dbReference type="EMBL" id="OGK03235.1"/>
    </source>
</evidence>
<dbReference type="Gene3D" id="3.40.50.720">
    <property type="entry name" value="NAD(P)-binding Rossmann-like Domain"/>
    <property type="match status" value="1"/>
</dbReference>
<dbReference type="PANTHER" id="PTHR43000">
    <property type="entry name" value="DTDP-D-GLUCOSE 4,6-DEHYDRATASE-RELATED"/>
    <property type="match status" value="1"/>
</dbReference>
<feature type="domain" description="NAD(P)-binding" evidence="1">
    <location>
        <begin position="4"/>
        <end position="304"/>
    </location>
</feature>
<sequence>MAMLITGANGFAGRHALTFFLEHTTYQVVCVDLKNTDQLQSDRVRYIDCDLGSSDAVRAMIKETHPRKMLHLAGISSVRYSLEQPVATIQANVNQVLNLLEAIRVENVPTKVLMVSSGEVYGSPMNEEAFRTETHALKPESPYAVSKAAIELIAGQYRKSYGIKTIVARPFNHTGPGQAETFALPSFAKKLADIRLHDLEPVIYTGNIEIERDFLDVRDVVRAYHVLLEQGKVGETYNISSGKAQPLRWIVEEMIRRTGIDIEIRSDTKLERSVDIPLLVGSNAKIAADTGWKPEIELTDTLKDLIDYWMKKLGD</sequence>
<dbReference type="InterPro" id="IPR036291">
    <property type="entry name" value="NAD(P)-bd_dom_sf"/>
</dbReference>
<dbReference type="Pfam" id="PF16363">
    <property type="entry name" value="GDP_Man_Dehyd"/>
    <property type="match status" value="1"/>
</dbReference>
<dbReference type="EMBL" id="MFYX01000093">
    <property type="protein sequence ID" value="OGK03235.1"/>
    <property type="molecule type" value="Genomic_DNA"/>
</dbReference>
<evidence type="ECO:0000313" key="3">
    <source>
        <dbReference type="Proteomes" id="UP000179243"/>
    </source>
</evidence>
<dbReference type="Gene3D" id="3.90.25.10">
    <property type="entry name" value="UDP-galactose 4-epimerase, domain 1"/>
    <property type="match status" value="1"/>
</dbReference>
<name>A0A1F7F9A5_UNCRA</name>
<protein>
    <recommendedName>
        <fullName evidence="1">NAD(P)-binding domain-containing protein</fullName>
    </recommendedName>
</protein>
<organism evidence="2 3">
    <name type="scientific">Candidatus Raymondbacteria bacterium RIFOXYD12_FULL_49_13</name>
    <dbReference type="NCBI Taxonomy" id="1817890"/>
    <lineage>
        <taxon>Bacteria</taxon>
        <taxon>Raymondiibacteriota</taxon>
    </lineage>
</organism>
<comment type="caution">
    <text evidence="2">The sequence shown here is derived from an EMBL/GenBank/DDBJ whole genome shotgun (WGS) entry which is preliminary data.</text>
</comment>
<dbReference type="AlphaFoldDB" id="A0A1F7F9A5"/>
<dbReference type="SUPFAM" id="SSF51735">
    <property type="entry name" value="NAD(P)-binding Rossmann-fold domains"/>
    <property type="match status" value="1"/>
</dbReference>
<dbReference type="Proteomes" id="UP000179243">
    <property type="component" value="Unassembled WGS sequence"/>
</dbReference>
<accession>A0A1F7F9A5</accession>
<evidence type="ECO:0000259" key="1">
    <source>
        <dbReference type="Pfam" id="PF16363"/>
    </source>
</evidence>
<dbReference type="InterPro" id="IPR016040">
    <property type="entry name" value="NAD(P)-bd_dom"/>
</dbReference>
<proteinExistence type="predicted"/>